<evidence type="ECO:0000256" key="1">
    <source>
        <dbReference type="ARBA" id="ARBA00002919"/>
    </source>
</evidence>
<dbReference type="PANTHER" id="PTHR43765:SF2">
    <property type="entry name" value="2-DEHYDROPANTOATE 2-REDUCTASE"/>
    <property type="match status" value="1"/>
</dbReference>
<organism evidence="14 15">
    <name type="scientific">Bacillus subtilis</name>
    <dbReference type="NCBI Taxonomy" id="1423"/>
    <lineage>
        <taxon>Bacteria</taxon>
        <taxon>Bacillati</taxon>
        <taxon>Bacillota</taxon>
        <taxon>Bacilli</taxon>
        <taxon>Bacillales</taxon>
        <taxon>Bacillaceae</taxon>
        <taxon>Bacillus</taxon>
    </lineage>
</organism>
<dbReference type="NCBIfam" id="TIGR00745">
    <property type="entry name" value="apbA_panE"/>
    <property type="match status" value="1"/>
</dbReference>
<feature type="domain" description="Ketopantoate reductase N-terminal" evidence="12">
    <location>
        <begin position="3"/>
        <end position="145"/>
    </location>
</feature>
<dbReference type="Gene3D" id="1.10.1040.10">
    <property type="entry name" value="N-(1-d-carboxylethyl)-l-norvaline Dehydrogenase, domain 2"/>
    <property type="match status" value="1"/>
</dbReference>
<evidence type="ECO:0000313" key="14">
    <source>
        <dbReference type="EMBL" id="KIU12519.1"/>
    </source>
</evidence>
<evidence type="ECO:0000313" key="15">
    <source>
        <dbReference type="Proteomes" id="UP000032247"/>
    </source>
</evidence>
<evidence type="ECO:0000256" key="10">
    <source>
        <dbReference type="ARBA" id="ARBA00048793"/>
    </source>
</evidence>
<dbReference type="SUPFAM" id="SSF51735">
    <property type="entry name" value="NAD(P)-binding Rossmann-fold domains"/>
    <property type="match status" value="1"/>
</dbReference>
<comment type="function">
    <text evidence="1 11">Catalyzes the NADPH-dependent reduction of ketopantoate into pantoic acid.</text>
</comment>
<dbReference type="InterPro" id="IPR013332">
    <property type="entry name" value="KPR_N"/>
</dbReference>
<name>A0A0D1JJ08_BACIU</name>
<evidence type="ECO:0000256" key="11">
    <source>
        <dbReference type="RuleBase" id="RU362068"/>
    </source>
</evidence>
<dbReference type="InterPro" id="IPR013328">
    <property type="entry name" value="6PGD_dom2"/>
</dbReference>
<dbReference type="AlphaFoldDB" id="A0A0D1JJ08"/>
<dbReference type="InterPro" id="IPR036291">
    <property type="entry name" value="NAD(P)-bd_dom_sf"/>
</dbReference>
<dbReference type="Pfam" id="PF08546">
    <property type="entry name" value="ApbA_C"/>
    <property type="match status" value="1"/>
</dbReference>
<evidence type="ECO:0000256" key="2">
    <source>
        <dbReference type="ARBA" id="ARBA00004994"/>
    </source>
</evidence>
<keyword evidence="7 11" id="KW-0521">NADP</keyword>
<evidence type="ECO:0000259" key="13">
    <source>
        <dbReference type="Pfam" id="PF08546"/>
    </source>
</evidence>
<dbReference type="PATRIC" id="fig|1423.173.peg.1401"/>
<dbReference type="InterPro" id="IPR050838">
    <property type="entry name" value="Ketopantoate_reductase"/>
</dbReference>
<comment type="pathway">
    <text evidence="2 11">Cofactor biosynthesis; (R)-pantothenate biosynthesis; (R)-pantoate from 3-methyl-2-oxobutanoate: step 2/2.</text>
</comment>
<proteinExistence type="inferred from homology"/>
<keyword evidence="6 11" id="KW-0566">Pantothenate biosynthesis</keyword>
<evidence type="ECO:0000256" key="3">
    <source>
        <dbReference type="ARBA" id="ARBA00007870"/>
    </source>
</evidence>
<dbReference type="InterPro" id="IPR013752">
    <property type="entry name" value="KPA_reductase"/>
</dbReference>
<evidence type="ECO:0000256" key="5">
    <source>
        <dbReference type="ARBA" id="ARBA00019465"/>
    </source>
</evidence>
<comment type="caution">
    <text evidence="14">The sequence shown here is derived from an EMBL/GenBank/DDBJ whole genome shotgun (WGS) entry which is preliminary data.</text>
</comment>
<dbReference type="SUPFAM" id="SSF48179">
    <property type="entry name" value="6-phosphogluconate dehydrogenase C-terminal domain-like"/>
    <property type="match status" value="1"/>
</dbReference>
<dbReference type="NCBIfam" id="NF005093">
    <property type="entry name" value="PRK06522.2-4"/>
    <property type="match status" value="1"/>
</dbReference>
<evidence type="ECO:0000256" key="7">
    <source>
        <dbReference type="ARBA" id="ARBA00022857"/>
    </source>
</evidence>
<dbReference type="GO" id="GO:0008677">
    <property type="term" value="F:2-dehydropantoate 2-reductase activity"/>
    <property type="evidence" value="ECO:0007669"/>
    <property type="project" value="UniProtKB-EC"/>
</dbReference>
<dbReference type="Proteomes" id="UP000032247">
    <property type="component" value="Unassembled WGS sequence"/>
</dbReference>
<comment type="similarity">
    <text evidence="3 11">Belongs to the ketopantoate reductase family.</text>
</comment>
<dbReference type="UniPathway" id="UPA00028">
    <property type="reaction ID" value="UER00004"/>
</dbReference>
<dbReference type="FunFam" id="1.10.1040.10:FF:000043">
    <property type="entry name" value="2-dehydropantoate 2-reductase"/>
    <property type="match status" value="1"/>
</dbReference>
<dbReference type="InterPro" id="IPR008927">
    <property type="entry name" value="6-PGluconate_DH-like_C_sf"/>
</dbReference>
<evidence type="ECO:0000259" key="12">
    <source>
        <dbReference type="Pfam" id="PF02558"/>
    </source>
</evidence>
<dbReference type="STRING" id="483913.AN935_07895"/>
<dbReference type="InterPro" id="IPR003710">
    <property type="entry name" value="ApbA"/>
</dbReference>
<dbReference type="GO" id="GO:0015940">
    <property type="term" value="P:pantothenate biosynthetic process"/>
    <property type="evidence" value="ECO:0007669"/>
    <property type="project" value="UniProtKB-UniPathway"/>
</dbReference>
<comment type="catalytic activity">
    <reaction evidence="10 11">
        <text>(R)-pantoate + NADP(+) = 2-dehydropantoate + NADPH + H(+)</text>
        <dbReference type="Rhea" id="RHEA:16233"/>
        <dbReference type="ChEBI" id="CHEBI:11561"/>
        <dbReference type="ChEBI" id="CHEBI:15378"/>
        <dbReference type="ChEBI" id="CHEBI:15980"/>
        <dbReference type="ChEBI" id="CHEBI:57783"/>
        <dbReference type="ChEBI" id="CHEBI:58349"/>
        <dbReference type="EC" id="1.1.1.169"/>
    </reaction>
</comment>
<dbReference type="Pfam" id="PF02558">
    <property type="entry name" value="ApbA"/>
    <property type="match status" value="1"/>
</dbReference>
<accession>A0A0D1JJ08</accession>
<dbReference type="PANTHER" id="PTHR43765">
    <property type="entry name" value="2-DEHYDROPANTOATE 2-REDUCTASE-RELATED"/>
    <property type="match status" value="1"/>
</dbReference>
<dbReference type="GO" id="GO:0050661">
    <property type="term" value="F:NADP binding"/>
    <property type="evidence" value="ECO:0007669"/>
    <property type="project" value="TreeGrafter"/>
</dbReference>
<evidence type="ECO:0000256" key="4">
    <source>
        <dbReference type="ARBA" id="ARBA00013014"/>
    </source>
</evidence>
<keyword evidence="8 11" id="KW-0560">Oxidoreductase</keyword>
<evidence type="ECO:0000256" key="8">
    <source>
        <dbReference type="ARBA" id="ARBA00023002"/>
    </source>
</evidence>
<gene>
    <name evidence="14" type="ORF">SC09_Contig19orf01021</name>
</gene>
<protein>
    <recommendedName>
        <fullName evidence="5 11">2-dehydropantoate 2-reductase</fullName>
        <ecNumber evidence="4 11">1.1.1.169</ecNumber>
    </recommendedName>
    <alternativeName>
        <fullName evidence="9 11">Ketopantoate reductase</fullName>
    </alternativeName>
</protein>
<dbReference type="EMBL" id="JXBC01000002">
    <property type="protein sequence ID" value="KIU12519.1"/>
    <property type="molecule type" value="Genomic_DNA"/>
</dbReference>
<dbReference type="Gene3D" id="3.40.50.720">
    <property type="entry name" value="NAD(P)-binding Rossmann-like Domain"/>
    <property type="match status" value="1"/>
</dbReference>
<dbReference type="GO" id="GO:0005737">
    <property type="term" value="C:cytoplasm"/>
    <property type="evidence" value="ECO:0007669"/>
    <property type="project" value="TreeGrafter"/>
</dbReference>
<dbReference type="EC" id="1.1.1.169" evidence="4 11"/>
<evidence type="ECO:0000256" key="6">
    <source>
        <dbReference type="ARBA" id="ARBA00022655"/>
    </source>
</evidence>
<feature type="domain" description="Ketopantoate reductase C-terminal" evidence="13">
    <location>
        <begin position="178"/>
        <end position="291"/>
    </location>
</feature>
<sequence length="298" mass="33247">MKIGIIGGGSVGLLCAYYLSLYHDVTVVTRRQEQAAAIQSEGIRLYKGGEEFRADCSADTSINSDFDLLVVTVKQHQLQSVFSSLERIGKTNILFLQNGMGHIHDLKDWHVGHSIYVGIVEHGAVRKSDTAVDHTGLGAIKWSAFGDAEPDRLNIMFQHNHSDFPIYYETDWYRLLTGKLIVNACINPLTALLQVKNGELLTTPAYLAFMKLVFQEACRILKLENEEKAWERVQAVCGQTKENRSSMLVDVIGGRQTEADAIIGYLLKEASLQGLDAVHLEFLYGSIKALERNTNKVF</sequence>
<evidence type="ECO:0000256" key="9">
    <source>
        <dbReference type="ARBA" id="ARBA00032024"/>
    </source>
</evidence>
<reference evidence="14 15" key="1">
    <citation type="submission" date="2014-12" db="EMBL/GenBank/DDBJ databases">
        <title>Comparative genome analysis of Bacillus coagulans HM-08, Clostridium butyricum HM-68, Bacillus subtilis HM-66 and Bacillus licheniformis BL-09.</title>
        <authorList>
            <person name="Zhang H."/>
        </authorList>
    </citation>
    <scope>NUCLEOTIDE SEQUENCE [LARGE SCALE GENOMIC DNA]</scope>
    <source>
        <strain evidence="14 15">HM-66</strain>
    </source>
</reference>